<dbReference type="CDD" id="cd00077">
    <property type="entry name" value="HDc"/>
    <property type="match status" value="1"/>
</dbReference>
<comment type="similarity">
    <text evidence="2">Belongs to the relA/spoT family.</text>
</comment>
<feature type="domain" description="HD" evidence="3">
    <location>
        <begin position="56"/>
        <end position="155"/>
    </location>
</feature>
<protein>
    <submittedName>
        <fullName evidence="5">RelA/SpoT family protein</fullName>
    </submittedName>
</protein>
<dbReference type="GO" id="GO:0015969">
    <property type="term" value="P:guanosine tetraphosphate metabolic process"/>
    <property type="evidence" value="ECO:0007669"/>
    <property type="project" value="InterPro"/>
</dbReference>
<dbReference type="SUPFAM" id="SSF109604">
    <property type="entry name" value="HD-domain/PDEase-like"/>
    <property type="match status" value="1"/>
</dbReference>
<dbReference type="NCBIfam" id="TIGR00691">
    <property type="entry name" value="spoT_relA"/>
    <property type="match status" value="1"/>
</dbReference>
<dbReference type="SMART" id="SM00954">
    <property type="entry name" value="RelA_SpoT"/>
    <property type="match status" value="1"/>
</dbReference>
<comment type="pathway">
    <text evidence="1">Purine metabolism.</text>
</comment>
<dbReference type="Gene3D" id="3.30.70.260">
    <property type="match status" value="1"/>
</dbReference>
<evidence type="ECO:0000259" key="4">
    <source>
        <dbReference type="PROSITE" id="PS51880"/>
    </source>
</evidence>
<dbReference type="InterPro" id="IPR004811">
    <property type="entry name" value="RelA/Spo_fam"/>
</dbReference>
<dbReference type="OrthoDB" id="9805041at2"/>
<dbReference type="Pfam" id="PF04607">
    <property type="entry name" value="RelA_SpoT"/>
    <property type="match status" value="1"/>
</dbReference>
<dbReference type="Gene3D" id="1.10.3210.10">
    <property type="entry name" value="Hypothetical protein af1432"/>
    <property type="match status" value="1"/>
</dbReference>
<dbReference type="PANTHER" id="PTHR21262">
    <property type="entry name" value="GUANOSINE-3',5'-BIS DIPHOSPHATE 3'-PYROPHOSPHOHYDROLASE"/>
    <property type="match status" value="1"/>
</dbReference>
<dbReference type="RefSeq" id="WP_112303517.1">
    <property type="nucleotide sequence ID" value="NZ_QMDV01000001.1"/>
</dbReference>
<comment type="function">
    <text evidence="2">In eubacteria ppGpp (guanosine 3'-diphosphate 5'-diphosphate) is a mediator of the stringent response that coordinates a variety of cellular activities in response to changes in nutritional abundance.</text>
</comment>
<accession>A0A364RGV8</accession>
<name>A0A364RGV8_9BACT</name>
<dbReference type="FunFam" id="3.10.20.30:FF:000002">
    <property type="entry name" value="GTP pyrophosphokinase (RelA/SpoT)"/>
    <property type="match status" value="1"/>
</dbReference>
<dbReference type="PANTHER" id="PTHR21262:SF31">
    <property type="entry name" value="GTP PYROPHOSPHOKINASE"/>
    <property type="match status" value="1"/>
</dbReference>
<dbReference type="InterPro" id="IPR003607">
    <property type="entry name" value="HD/PDEase_dom"/>
</dbReference>
<evidence type="ECO:0000313" key="6">
    <source>
        <dbReference type="Proteomes" id="UP000251692"/>
    </source>
</evidence>
<dbReference type="EMBL" id="QMDV01000001">
    <property type="protein sequence ID" value="RAU83512.1"/>
    <property type="molecule type" value="Genomic_DNA"/>
</dbReference>
<dbReference type="Pfam" id="PF02824">
    <property type="entry name" value="TGS"/>
    <property type="match status" value="1"/>
</dbReference>
<dbReference type="Gene3D" id="3.10.20.30">
    <property type="match status" value="1"/>
</dbReference>
<dbReference type="InterPro" id="IPR006674">
    <property type="entry name" value="HD_domain"/>
</dbReference>
<dbReference type="Proteomes" id="UP000251692">
    <property type="component" value="Unassembled WGS sequence"/>
</dbReference>
<dbReference type="InterPro" id="IPR007685">
    <property type="entry name" value="RelA_SpoT"/>
</dbReference>
<keyword evidence="6" id="KW-1185">Reference proteome</keyword>
<organism evidence="5 6">
    <name type="scientific">Pontibacter arcticus</name>
    <dbReference type="NCBI Taxonomy" id="2080288"/>
    <lineage>
        <taxon>Bacteria</taxon>
        <taxon>Pseudomonadati</taxon>
        <taxon>Bacteroidota</taxon>
        <taxon>Cytophagia</taxon>
        <taxon>Cytophagales</taxon>
        <taxon>Hymenobacteraceae</taxon>
        <taxon>Pontibacter</taxon>
    </lineage>
</organism>
<dbReference type="FunFam" id="1.10.3210.10:FF:000001">
    <property type="entry name" value="GTP pyrophosphokinase RelA"/>
    <property type="match status" value="1"/>
</dbReference>
<dbReference type="Pfam" id="PF13328">
    <property type="entry name" value="HD_4"/>
    <property type="match status" value="1"/>
</dbReference>
<dbReference type="InterPro" id="IPR033655">
    <property type="entry name" value="TGS_RelA/SpoT"/>
</dbReference>
<dbReference type="SUPFAM" id="SSF81301">
    <property type="entry name" value="Nucleotidyltransferase"/>
    <property type="match status" value="1"/>
</dbReference>
<dbReference type="Gene3D" id="3.30.460.10">
    <property type="entry name" value="Beta Polymerase, domain 2"/>
    <property type="match status" value="1"/>
</dbReference>
<dbReference type="InterPro" id="IPR045600">
    <property type="entry name" value="RelA/SpoT_AH_RIS"/>
</dbReference>
<dbReference type="SUPFAM" id="SSF55021">
    <property type="entry name" value="ACT-like"/>
    <property type="match status" value="1"/>
</dbReference>
<proteinExistence type="inferred from homology"/>
<dbReference type="InterPro" id="IPR012675">
    <property type="entry name" value="Beta-grasp_dom_sf"/>
</dbReference>
<dbReference type="CDD" id="cd04876">
    <property type="entry name" value="ACT_RelA-SpoT"/>
    <property type="match status" value="1"/>
</dbReference>
<dbReference type="InterPro" id="IPR002912">
    <property type="entry name" value="ACT_dom"/>
</dbReference>
<dbReference type="InterPro" id="IPR012676">
    <property type="entry name" value="TGS-like"/>
</dbReference>
<sequence>MIDPEAERKEILRHYRRLLRHAKPFLKDNDAKIIKKAFNTSLEAHKDMRRKSGEPYILHPLAVAQIAVEEIGLGTTSIVAALLHDVVEDTEMETADIEREFGTSVARIIEGLTKISGVFDYGTSQQAENFRKMLLTLSDDVRVILIKLADRLHNMRTLDGMPRHKQLKIASETMYLYAPLAHRLGLYAIKSELEDLYLKYTDTETYKDISNKIRQTRIARTKFIKDFTSPIEDELTRHGFKFTIKGRPKSIYSILKKMKKQNITFDEVYDLFAIRIILDVPVENEKAACWQVYSIITDFYQPNPDRLRDWVNTPKANGYESLHTTVMSKSGQWVEVQIRTKRMDEIGERGYAAHWKYKSGSTTSESGLEQWINKVRDMLENNTANALEFMDEFRKNLFVEEVFVFTPKGELIILPDKATALDFAFEIHTQIGMQCLGAKVNQKLVPLSYQLKNGDQVEILTSHKQKPNEEWLQYVVTSKARSRIKDALREERKHTSELGREMLERRMAQIKMAETQVNINKLMAFFNVPTLQDLYFKIASGVIDIKNIKEVIFTSVADKAHSMLEPKSFDKEVQKRRGINSDMLLIGEHTSNMNYKISTCCNPIPGDDVFGFETGDEDIEIHRTNCKHAIELMSNFGNRIIKAKWTDQKELAFLAGIRIKGSDRMGIVNDITKIISTSLKVNMRSITIDSNDGMFEGNIMVFVNDTAHLESMIQRLARVNGVLTVERFD</sequence>
<dbReference type="PROSITE" id="PS51880">
    <property type="entry name" value="TGS"/>
    <property type="match status" value="1"/>
</dbReference>
<reference evidence="5 6" key="2">
    <citation type="submission" date="2018-07" db="EMBL/GenBank/DDBJ databases">
        <title>Pontibacter sp. 2b14 genomic sequence and assembly.</title>
        <authorList>
            <person name="Du Z.-J."/>
        </authorList>
    </citation>
    <scope>NUCLEOTIDE SEQUENCE [LARGE SCALE GENOMIC DNA]</scope>
    <source>
        <strain evidence="5 6">2b14</strain>
    </source>
</reference>
<evidence type="ECO:0000256" key="2">
    <source>
        <dbReference type="RuleBase" id="RU003847"/>
    </source>
</evidence>
<evidence type="ECO:0000256" key="1">
    <source>
        <dbReference type="ARBA" id="ARBA00025704"/>
    </source>
</evidence>
<evidence type="ECO:0000313" key="5">
    <source>
        <dbReference type="EMBL" id="RAU83512.1"/>
    </source>
</evidence>
<comment type="caution">
    <text evidence="5">The sequence shown here is derived from an EMBL/GenBank/DDBJ whole genome shotgun (WGS) entry which is preliminary data.</text>
</comment>
<dbReference type="SMART" id="SM00471">
    <property type="entry name" value="HDc"/>
    <property type="match status" value="1"/>
</dbReference>
<dbReference type="PROSITE" id="PS51831">
    <property type="entry name" value="HD"/>
    <property type="match status" value="1"/>
</dbReference>
<dbReference type="GO" id="GO:0005886">
    <property type="term" value="C:plasma membrane"/>
    <property type="evidence" value="ECO:0007669"/>
    <property type="project" value="TreeGrafter"/>
</dbReference>
<dbReference type="CDD" id="cd01668">
    <property type="entry name" value="TGS_RSH"/>
    <property type="match status" value="1"/>
</dbReference>
<feature type="domain" description="TGS" evidence="4">
    <location>
        <begin position="400"/>
        <end position="461"/>
    </location>
</feature>
<evidence type="ECO:0000259" key="3">
    <source>
        <dbReference type="PROSITE" id="PS51831"/>
    </source>
</evidence>
<dbReference type="InterPro" id="IPR004095">
    <property type="entry name" value="TGS"/>
</dbReference>
<dbReference type="InterPro" id="IPR045865">
    <property type="entry name" value="ACT-like_dom_sf"/>
</dbReference>
<dbReference type="InterPro" id="IPR043519">
    <property type="entry name" value="NT_sf"/>
</dbReference>
<dbReference type="AlphaFoldDB" id="A0A364RGV8"/>
<dbReference type="Pfam" id="PF19296">
    <property type="entry name" value="RelA_AH_RIS"/>
    <property type="match status" value="1"/>
</dbReference>
<dbReference type="SUPFAM" id="SSF81271">
    <property type="entry name" value="TGS-like"/>
    <property type="match status" value="1"/>
</dbReference>
<gene>
    <name evidence="5" type="ORF">DP923_00030</name>
</gene>
<reference evidence="5 6" key="1">
    <citation type="submission" date="2018-06" db="EMBL/GenBank/DDBJ databases">
        <authorList>
            <person name="Liu Z.-W."/>
        </authorList>
    </citation>
    <scope>NUCLEOTIDE SEQUENCE [LARGE SCALE GENOMIC DNA]</scope>
    <source>
        <strain evidence="5 6">2b14</strain>
    </source>
</reference>
<dbReference type="Pfam" id="PF13291">
    <property type="entry name" value="ACT_4"/>
    <property type="match status" value="1"/>
</dbReference>
<dbReference type="CDD" id="cd05399">
    <property type="entry name" value="NT_Rel-Spo_like"/>
    <property type="match status" value="1"/>
</dbReference>